<gene>
    <name evidence="1" type="ORF">ESU54_11465</name>
</gene>
<dbReference type="AlphaFoldDB" id="A0A5C6YYV9"/>
<organism evidence="1 2">
    <name type="scientific">Aequorivita antarctica</name>
    <dbReference type="NCBI Taxonomy" id="153266"/>
    <lineage>
        <taxon>Bacteria</taxon>
        <taxon>Pseudomonadati</taxon>
        <taxon>Bacteroidota</taxon>
        <taxon>Flavobacteriia</taxon>
        <taxon>Flavobacteriales</taxon>
        <taxon>Flavobacteriaceae</taxon>
        <taxon>Aequorivita</taxon>
    </lineage>
</organism>
<name>A0A5C6YYV9_9FLAO</name>
<sequence>MNNSIYTAKLRKVSSLLKDVKPVLMKVSLMKISLIFFLKTGLIDLEGKALAGQAQIFAEKQKAPVLALLPYSRTALQPPKATATVFDFVIDF</sequence>
<dbReference type="Proteomes" id="UP000321497">
    <property type="component" value="Unassembled WGS sequence"/>
</dbReference>
<keyword evidence="2" id="KW-1185">Reference proteome</keyword>
<reference evidence="1 2" key="1">
    <citation type="submission" date="2019-08" db="EMBL/GenBank/DDBJ databases">
        <title>Genome of Aequorivita antarctica SW49 (type strain).</title>
        <authorList>
            <person name="Bowman J.P."/>
        </authorList>
    </citation>
    <scope>NUCLEOTIDE SEQUENCE [LARGE SCALE GENOMIC DNA]</scope>
    <source>
        <strain evidence="1 2">SW49</strain>
    </source>
</reference>
<accession>A0A5C6YYV9</accession>
<dbReference type="RefSeq" id="WP_111844844.1">
    <property type="nucleotide sequence ID" value="NZ_UEGI01000010.1"/>
</dbReference>
<protein>
    <submittedName>
        <fullName evidence="1">Uncharacterized protein</fullName>
    </submittedName>
</protein>
<dbReference type="EMBL" id="VORT01000007">
    <property type="protein sequence ID" value="TXD72826.1"/>
    <property type="molecule type" value="Genomic_DNA"/>
</dbReference>
<proteinExistence type="predicted"/>
<comment type="caution">
    <text evidence="1">The sequence shown here is derived from an EMBL/GenBank/DDBJ whole genome shotgun (WGS) entry which is preliminary data.</text>
</comment>
<evidence type="ECO:0000313" key="1">
    <source>
        <dbReference type="EMBL" id="TXD72826.1"/>
    </source>
</evidence>
<evidence type="ECO:0000313" key="2">
    <source>
        <dbReference type="Proteomes" id="UP000321497"/>
    </source>
</evidence>